<dbReference type="AlphaFoldDB" id="B3QY88"/>
<feature type="transmembrane region" description="Helical" evidence="1">
    <location>
        <begin position="178"/>
        <end position="199"/>
    </location>
</feature>
<dbReference type="eggNOG" id="COG0523">
    <property type="taxonomic scope" value="Bacteria"/>
</dbReference>
<sequence length="294" mass="33511">MQASKFSGKESNAEYVSTKTLSNENHQLQSFLNENSLSSGKSIGKHLVVAGLYSLAIWWISTAVIIYFNFQPVVRLAFFLTSLTLAIISAFMTVKYRDDESIMGTYITFTGALFVWGFVEVSFYTGYIVGPPVRPLFTIGPSWEAFHKAVHRSIYHEMLIMTLGLTALWLFRKAKNKFGLYTFFILWFAHQSCKLNVFFGVSNTGSEFIPDTVSDMAQFMTVTSMNWLFPFSISLNTIVAYKFIRHVKDLAKPAWQRIGYILVGMMALLALVEHWLLVLPLNESLWDVVVPYIH</sequence>
<keyword evidence="3" id="KW-1185">Reference proteome</keyword>
<proteinExistence type="predicted"/>
<reference evidence="2 3" key="1">
    <citation type="submission" date="2008-06" db="EMBL/GenBank/DDBJ databases">
        <title>Complete sequence of Chloroherpeton thalassium ATCC 35110.</title>
        <authorList>
            <consortium name="US DOE Joint Genome Institute"/>
            <person name="Lucas S."/>
            <person name="Copeland A."/>
            <person name="Lapidus A."/>
            <person name="Glavina del Rio T."/>
            <person name="Dalin E."/>
            <person name="Tice H."/>
            <person name="Bruce D."/>
            <person name="Goodwin L."/>
            <person name="Pitluck S."/>
            <person name="Schmutz J."/>
            <person name="Larimer F."/>
            <person name="Land M."/>
            <person name="Hauser L."/>
            <person name="Kyrpides N."/>
            <person name="Mikhailova N."/>
            <person name="Liu Z."/>
            <person name="Li T."/>
            <person name="Zhao F."/>
            <person name="Overmann J."/>
            <person name="Bryant D.A."/>
            <person name="Richardson P."/>
        </authorList>
    </citation>
    <scope>NUCLEOTIDE SEQUENCE [LARGE SCALE GENOMIC DNA]</scope>
    <source>
        <strain evidence="3">ATCC 35110 / GB-78</strain>
    </source>
</reference>
<feature type="transmembrane region" description="Helical" evidence="1">
    <location>
        <begin position="106"/>
        <end position="129"/>
    </location>
</feature>
<evidence type="ECO:0000256" key="1">
    <source>
        <dbReference type="SAM" id="Phobius"/>
    </source>
</evidence>
<dbReference type="HOGENOM" id="CLU_069074_0_0_10"/>
<evidence type="ECO:0000313" key="3">
    <source>
        <dbReference type="Proteomes" id="UP000001208"/>
    </source>
</evidence>
<feature type="transmembrane region" description="Helical" evidence="1">
    <location>
        <begin position="219"/>
        <end position="238"/>
    </location>
</feature>
<keyword evidence="1" id="KW-1133">Transmembrane helix</keyword>
<dbReference type="NCBIfam" id="TIGR03055">
    <property type="entry name" value="photo_alph_chp2"/>
    <property type="match status" value="1"/>
</dbReference>
<keyword evidence="1" id="KW-0812">Transmembrane</keyword>
<organism evidence="2 3">
    <name type="scientific">Chloroherpeton thalassium (strain ATCC 35110 / GB-78)</name>
    <dbReference type="NCBI Taxonomy" id="517418"/>
    <lineage>
        <taxon>Bacteria</taxon>
        <taxon>Pseudomonadati</taxon>
        <taxon>Chlorobiota</taxon>
        <taxon>Chlorobiia</taxon>
        <taxon>Chlorobiales</taxon>
        <taxon>Chloroherpetonaceae</taxon>
        <taxon>Chloroherpeton</taxon>
    </lineage>
</organism>
<dbReference type="Pfam" id="PF12291">
    <property type="entry name" value="DUF3623"/>
    <property type="match status" value="1"/>
</dbReference>
<feature type="transmembrane region" description="Helical" evidence="1">
    <location>
        <begin position="258"/>
        <end position="277"/>
    </location>
</feature>
<feature type="transmembrane region" description="Helical" evidence="1">
    <location>
        <begin position="149"/>
        <end position="171"/>
    </location>
</feature>
<dbReference type="Proteomes" id="UP000001208">
    <property type="component" value="Chromosome"/>
</dbReference>
<keyword evidence="1" id="KW-0472">Membrane</keyword>
<dbReference type="STRING" id="517418.Ctha_2605"/>
<name>B3QY88_CHLT3</name>
<feature type="transmembrane region" description="Helical" evidence="1">
    <location>
        <begin position="76"/>
        <end position="94"/>
    </location>
</feature>
<protein>
    <submittedName>
        <fullName evidence="2">Photosynthetic complex assembly protein 2</fullName>
    </submittedName>
</protein>
<gene>
    <name evidence="2" type="ordered locus">Ctha_2605</name>
</gene>
<dbReference type="OrthoDB" id="152369at2"/>
<dbReference type="EMBL" id="CP001100">
    <property type="protein sequence ID" value="ACF15054.1"/>
    <property type="molecule type" value="Genomic_DNA"/>
</dbReference>
<feature type="transmembrane region" description="Helical" evidence="1">
    <location>
        <begin position="47"/>
        <end position="70"/>
    </location>
</feature>
<dbReference type="KEGG" id="cts:Ctha_2605"/>
<accession>B3QY88</accession>
<evidence type="ECO:0000313" key="2">
    <source>
        <dbReference type="EMBL" id="ACF15054.1"/>
    </source>
</evidence>
<dbReference type="InterPro" id="IPR017496">
    <property type="entry name" value="Photo_alph_chp2"/>
</dbReference>